<dbReference type="RefSeq" id="YP_007003815.1">
    <property type="nucleotide sequence ID" value="NC_019491.1"/>
</dbReference>
<gene>
    <name evidence="2" type="ORF">CyHV1_ORF156</name>
</gene>
<evidence type="ECO:0000313" key="3">
    <source>
        <dbReference type="Proteomes" id="UP000118426"/>
    </source>
</evidence>
<sequence>MDQTPRAMLCLGMQPLRVTRSNHSTRPLVDEVEAVCGKSGDRWHQQQQQHESSVVLVTARTPLHRHRHSHASDTETSPSPPTKKARIAVQRRGRSKKNSKVNKVKHASGSLDETTTPSSETLDTQDTTSDEPGPIKVTAVSVEDTVSTKGNSAASATKRTSEAPDTPDRPASPANQCTSDPPDPSDPPKDTEDASDASGIKKATEEAPEGKKATEEAQRGKKAKKATDEACETTKDPGEAPETTKDASEVNDTTIGIVQGLCPVTMQGDVSKAAVGTKNTETEVGDALCVRVRGNKEEQQHVTHVTLTSHSETMREEEPVVTLVQELQDVHTKKGLIGHIDQSNDTFSIVKQVLNSNHTFQDGGTPPLLDYKSVEDNAGLIPICAPTYAPAPILNAVEDSDPEEDYSLIFDSLVKERTDNLRNQLKKLYEHSSSFCTPDFKKRAHTLIQECNLPILQ</sequence>
<keyword evidence="3" id="KW-1185">Reference proteome</keyword>
<organism evidence="2 3">
    <name type="scientific">Cyprinid herpesvirus 1</name>
    <dbReference type="NCBI Taxonomy" id="317858"/>
    <lineage>
        <taxon>Viruses</taxon>
        <taxon>Duplodnaviria</taxon>
        <taxon>Heunggongvirae</taxon>
        <taxon>Peploviricota</taxon>
        <taxon>Herviviricetes</taxon>
        <taxon>Herpesvirales</taxon>
        <taxon>Alloherpesviridae</taxon>
        <taxon>Cyvirus</taxon>
        <taxon>Cyvirus cyprinidallo1</taxon>
    </lineage>
</organism>
<dbReference type="GeneID" id="14011300"/>
<dbReference type="OrthoDB" id="40419at10239"/>
<reference evidence="2 3" key="1">
    <citation type="journal article" date="2013" name="J. Virol.">
        <title>Comparative genomics of carp herpesviruses.</title>
        <authorList>
            <person name="Davison A.J."/>
            <person name="Kurobe T."/>
            <person name="Gatherer D."/>
            <person name="Cunningham C."/>
            <person name="Korf I."/>
            <person name="Fukuda H."/>
            <person name="Hedrick R.P."/>
            <person name="Waltzek T.B."/>
        </authorList>
    </citation>
    <scope>NUCLEOTIDE SEQUENCE [LARGE SCALE GENOMIC DNA]</scope>
    <source>
        <strain evidence="2">NG-J1</strain>
    </source>
</reference>
<feature type="compositionally biased region" description="Basic and acidic residues" evidence="1">
    <location>
        <begin position="159"/>
        <end position="168"/>
    </location>
</feature>
<name>K7PBN0_9VIRU</name>
<feature type="compositionally biased region" description="Polar residues" evidence="1">
    <location>
        <begin position="144"/>
        <end position="158"/>
    </location>
</feature>
<protein>
    <submittedName>
        <fullName evidence="2">Protein ORF156</fullName>
    </submittedName>
</protein>
<evidence type="ECO:0000256" key="1">
    <source>
        <dbReference type="SAM" id="MobiDB-lite"/>
    </source>
</evidence>
<dbReference type="KEGG" id="vg:14011300"/>
<feature type="region of interest" description="Disordered" evidence="1">
    <location>
        <begin position="63"/>
        <end position="252"/>
    </location>
</feature>
<dbReference type="EMBL" id="JQ815363">
    <property type="protein sequence ID" value="AFJ20446.1"/>
    <property type="molecule type" value="Genomic_DNA"/>
</dbReference>
<proteinExistence type="predicted"/>
<dbReference type="Proteomes" id="UP000118426">
    <property type="component" value="Segment"/>
</dbReference>
<feature type="compositionally biased region" description="Basic residues" evidence="1">
    <location>
        <begin position="83"/>
        <end position="106"/>
    </location>
</feature>
<accession>K7PBN0</accession>
<feature type="compositionally biased region" description="Polar residues" evidence="1">
    <location>
        <begin position="111"/>
        <end position="127"/>
    </location>
</feature>
<evidence type="ECO:0000313" key="2">
    <source>
        <dbReference type="EMBL" id="AFJ20446.1"/>
    </source>
</evidence>
<feature type="compositionally biased region" description="Basic and acidic residues" evidence="1">
    <location>
        <begin position="202"/>
        <end position="248"/>
    </location>
</feature>